<dbReference type="CDD" id="cd15482">
    <property type="entry name" value="Sialidase_non-viral"/>
    <property type="match status" value="1"/>
</dbReference>
<evidence type="ECO:0000313" key="1">
    <source>
        <dbReference type="EMBL" id="MXU65181.1"/>
    </source>
</evidence>
<evidence type="ECO:0000313" key="2">
    <source>
        <dbReference type="Proteomes" id="UP000436016"/>
    </source>
</evidence>
<dbReference type="AlphaFoldDB" id="A0A6B0U2C8"/>
<keyword evidence="2" id="KW-1185">Reference proteome</keyword>
<dbReference type="SUPFAM" id="SSF110296">
    <property type="entry name" value="Oligoxyloglucan reducing end-specific cellobiohydrolase"/>
    <property type="match status" value="1"/>
</dbReference>
<name>A0A6B0U2C8_9RHOB</name>
<dbReference type="Gene3D" id="2.130.10.10">
    <property type="entry name" value="YVTN repeat-like/Quinoprotein amine dehydrogenase"/>
    <property type="match status" value="1"/>
</dbReference>
<proteinExistence type="predicted"/>
<accession>A0A6B0U2C8</accession>
<dbReference type="InterPro" id="IPR002860">
    <property type="entry name" value="BNR_rpt"/>
</dbReference>
<dbReference type="Pfam" id="PF02012">
    <property type="entry name" value="BNR"/>
    <property type="match status" value="1"/>
</dbReference>
<dbReference type="PANTHER" id="PTHR43739:SF5">
    <property type="entry name" value="EXO-ALPHA-SIALIDASE"/>
    <property type="match status" value="1"/>
</dbReference>
<reference evidence="1 2" key="1">
    <citation type="submission" date="2019-12" db="EMBL/GenBank/DDBJ databases">
        <title>Strain KN286 was isolated from seawater, which was collected from Caroline Seamount in the tropical western Pacific.</title>
        <authorList>
            <person name="Wang Q."/>
        </authorList>
    </citation>
    <scope>NUCLEOTIDE SEQUENCE [LARGE SCALE GENOMIC DNA]</scope>
    <source>
        <strain evidence="1 2">KN286</strain>
    </source>
</reference>
<protein>
    <submittedName>
        <fullName evidence="1">Exo-alpha-sialidase</fullName>
    </submittedName>
</protein>
<dbReference type="PANTHER" id="PTHR43739">
    <property type="entry name" value="XYLOGLUCANASE (EUROFUNG)"/>
    <property type="match status" value="1"/>
</dbReference>
<comment type="caution">
    <text evidence="1">The sequence shown here is derived from an EMBL/GenBank/DDBJ whole genome shotgun (WGS) entry which is preliminary data.</text>
</comment>
<dbReference type="RefSeq" id="WP_160853434.1">
    <property type="nucleotide sequence ID" value="NZ_WUWG01000003.1"/>
</dbReference>
<organism evidence="1 2">
    <name type="scientific">Oceanomicrobium pacificus</name>
    <dbReference type="NCBI Taxonomy" id="2692916"/>
    <lineage>
        <taxon>Bacteria</taxon>
        <taxon>Pseudomonadati</taxon>
        <taxon>Pseudomonadota</taxon>
        <taxon>Alphaproteobacteria</taxon>
        <taxon>Rhodobacterales</taxon>
        <taxon>Paracoccaceae</taxon>
        <taxon>Oceanomicrobium</taxon>
    </lineage>
</organism>
<dbReference type="Proteomes" id="UP000436016">
    <property type="component" value="Unassembled WGS sequence"/>
</dbReference>
<dbReference type="InterPro" id="IPR015943">
    <property type="entry name" value="WD40/YVTN_repeat-like_dom_sf"/>
</dbReference>
<sequence length="351" mass="37484">MTRLLLGTTKGAFILSEAGADWRVSGPLCDGAPVNQVIADADGRRLWAAGGNDWLGIGVWHSTDGGATWELHRDGFELDEAEGPLVSVWSVARVGDRLLAGTKPAALFESRDDGRTWARVRGLTDHPSRPDWAPGGAGLVLHTIISDPDNPDKIWVGISTAGVFATDDGGATWAPRNTGTRIDYAPEGHQYPEVGQCVHNLVRATGAGDRLYQQNHFGTYRSSDGGRNWQSIETGLPSTFGFPIAVDPDDADRVYVFPLNGDSIGRYPPDARAALWRSDDGGESWSDCRDGLPAENCFFTVLRQAMTSVPGGVAFGTNTGSVFLTRDRGASIAEVARHMPTILSVEAAPGA</sequence>
<dbReference type="InterPro" id="IPR052025">
    <property type="entry name" value="Xyloglucanase_GH74"/>
</dbReference>
<gene>
    <name evidence="1" type="ORF">GSH16_06960</name>
</gene>
<dbReference type="EMBL" id="WUWG01000003">
    <property type="protein sequence ID" value="MXU65181.1"/>
    <property type="molecule type" value="Genomic_DNA"/>
</dbReference>
<dbReference type="GO" id="GO:0010411">
    <property type="term" value="P:xyloglucan metabolic process"/>
    <property type="evidence" value="ECO:0007669"/>
    <property type="project" value="TreeGrafter"/>
</dbReference>